<dbReference type="GO" id="GO:0035267">
    <property type="term" value="C:NuA4 histone acetyltransferase complex"/>
    <property type="evidence" value="ECO:0007669"/>
    <property type="project" value="EnsemblFungi"/>
</dbReference>
<dbReference type="HOGENOM" id="CLU_053191_0_0_1"/>
<evidence type="ECO:0000256" key="5">
    <source>
        <dbReference type="ARBA" id="ARBA00023015"/>
    </source>
</evidence>
<dbReference type="GO" id="GO:0006335">
    <property type="term" value="P:DNA replication-dependent chromatin assembly"/>
    <property type="evidence" value="ECO:0007669"/>
    <property type="project" value="EnsemblFungi"/>
</dbReference>
<dbReference type="InParanoid" id="H2B0Z0"/>
<dbReference type="GO" id="GO:0006337">
    <property type="term" value="P:nucleosome disassembly"/>
    <property type="evidence" value="ECO:0007669"/>
    <property type="project" value="EnsemblFungi"/>
</dbReference>
<protein>
    <recommendedName>
        <fullName evidence="3">Chromatin modification-related protein EAF7</fullName>
    </recommendedName>
</protein>
<keyword evidence="6" id="KW-0804">Transcription</keyword>
<dbReference type="FunCoup" id="H2B0Z0">
    <property type="interactions" value="96"/>
</dbReference>
<feature type="compositionally biased region" description="Basic and acidic residues" evidence="9">
    <location>
        <begin position="217"/>
        <end position="240"/>
    </location>
</feature>
<evidence type="ECO:0000256" key="6">
    <source>
        <dbReference type="ARBA" id="ARBA00023163"/>
    </source>
</evidence>
<evidence type="ECO:0000256" key="3">
    <source>
        <dbReference type="ARBA" id="ARBA00018502"/>
    </source>
</evidence>
<feature type="compositionally biased region" description="Acidic residues" evidence="9">
    <location>
        <begin position="288"/>
        <end position="298"/>
    </location>
</feature>
<dbReference type="PANTHER" id="PTHR13581:SF5">
    <property type="entry name" value="MRG_MORF4L-BINDING PROTEIN"/>
    <property type="match status" value="1"/>
</dbReference>
<dbReference type="AlphaFoldDB" id="H2B0Z0"/>
<sequence length="371" mass="43256">MTIEWSVVDEIRLLRWVSEFKPAGLHKHFHMMCIVTRMNNPEEYPVTLLQKENVQTKSFTADDIWQKLRQYYNLEEADKLEVSAMENSNKDISKLHVFNKKDFALPWDEYGELILENAKTGAKEEEELSEEELVTEASKEVEEVASTGMVEQEKLDTGEGSKKENDKEETLEAKKEEAVVEKQEEKEEEEGIEDGNVQRKTRSAPRIRRSTRNRSITPEEHTSDEGEKSTELKDENKEEPQENNEEVEPQENSEEEEEEQEEQRDGSVELEENIPKKRRPKAKKTKVDEEEQADINEEVQEKPKQKGKRQLPQKDNEPIGARTRHSSHVKTETPETSPKRKKRKQEKPPKPESPKAARPTTRVSSRLRNKK</sequence>
<dbReference type="GeneID" id="13883939"/>
<dbReference type="STRING" id="1071382.H2B0Z0"/>
<evidence type="ECO:0000256" key="8">
    <source>
        <dbReference type="ARBA" id="ARBA00025178"/>
    </source>
</evidence>
<feature type="compositionally biased region" description="Acidic residues" evidence="9">
    <location>
        <begin position="124"/>
        <end position="134"/>
    </location>
</feature>
<accession>H2B0Z0</accession>
<dbReference type="GO" id="GO:1990453">
    <property type="term" value="C:nucleosome disassembly/reassembly complex"/>
    <property type="evidence" value="ECO:0007669"/>
    <property type="project" value="EnsemblFungi"/>
</dbReference>
<dbReference type="KEGG" id="kaf:KAFR_0J02260"/>
<keyword evidence="5" id="KW-0805">Transcription regulation</keyword>
<name>H2B0Z0_KAZAF</name>
<feature type="compositionally biased region" description="Acidic residues" evidence="9">
    <location>
        <begin position="241"/>
        <end position="272"/>
    </location>
</feature>
<keyword evidence="11" id="KW-1185">Reference proteome</keyword>
<feature type="region of interest" description="Disordered" evidence="9">
    <location>
        <begin position="121"/>
        <end position="371"/>
    </location>
</feature>
<dbReference type="GO" id="GO:0032968">
    <property type="term" value="P:positive regulation of transcription elongation by RNA polymerase II"/>
    <property type="evidence" value="ECO:0007669"/>
    <property type="project" value="EnsemblFungi"/>
</dbReference>
<dbReference type="RefSeq" id="XP_003959425.1">
    <property type="nucleotide sequence ID" value="XM_003959376.1"/>
</dbReference>
<feature type="compositionally biased region" description="Basic residues" evidence="9">
    <location>
        <begin position="199"/>
        <end position="212"/>
    </location>
</feature>
<comment type="function">
    <text evidence="8">Component of the NuA4 histone acetyltransferase complex which is involved in transcriptional activation of selected genes principally by acetylation of nucleosomal histone H4 and H2A. The NuA4 complex is also involved in DNA repair.</text>
</comment>
<dbReference type="GO" id="GO:0006281">
    <property type="term" value="P:DNA repair"/>
    <property type="evidence" value="ECO:0007669"/>
    <property type="project" value="EnsemblFungi"/>
</dbReference>
<keyword evidence="7" id="KW-0539">Nucleus</keyword>
<comment type="similarity">
    <text evidence="2">Belongs to the EAF7 family.</text>
</comment>
<evidence type="ECO:0000256" key="1">
    <source>
        <dbReference type="ARBA" id="ARBA00004123"/>
    </source>
</evidence>
<comment type="subcellular location">
    <subcellularLocation>
        <location evidence="1">Nucleus</location>
    </subcellularLocation>
</comment>
<dbReference type="eggNOG" id="KOG4051">
    <property type="taxonomic scope" value="Eukaryota"/>
</dbReference>
<dbReference type="OrthoDB" id="5595141at2759"/>
<evidence type="ECO:0000313" key="11">
    <source>
        <dbReference type="Proteomes" id="UP000005220"/>
    </source>
</evidence>
<feature type="compositionally biased region" description="Basic and acidic residues" evidence="9">
    <location>
        <begin position="151"/>
        <end position="185"/>
    </location>
</feature>
<evidence type="ECO:0000256" key="2">
    <source>
        <dbReference type="ARBA" id="ARBA00007117"/>
    </source>
</evidence>
<dbReference type="Pfam" id="PF07904">
    <property type="entry name" value="Eaf7"/>
    <property type="match status" value="1"/>
</dbReference>
<reference evidence="10 11" key="1">
    <citation type="journal article" date="2011" name="Proc. Natl. Acad. Sci. U.S.A.">
        <title>Evolutionary erosion of yeast sex chromosomes by mating-type switching accidents.</title>
        <authorList>
            <person name="Gordon J.L."/>
            <person name="Armisen D."/>
            <person name="Proux-Wera E."/>
            <person name="Oheigeartaigh S.S."/>
            <person name="Byrne K.P."/>
            <person name="Wolfe K.H."/>
        </authorList>
    </citation>
    <scope>NUCLEOTIDE SEQUENCE [LARGE SCALE GENOMIC DNA]</scope>
    <source>
        <strain evidence="11">ATCC 22294 / BCRC 22015 / CBS 2517 / CECT 1963 / NBRC 1671 / NRRL Y-8276</strain>
    </source>
</reference>
<dbReference type="EMBL" id="HE650830">
    <property type="protein sequence ID" value="CCF60290.1"/>
    <property type="molecule type" value="Genomic_DNA"/>
</dbReference>
<gene>
    <name evidence="10" type="primary">KAFR0J02260</name>
    <name evidence="10" type="ORF">KAFR_0J02260</name>
</gene>
<organism evidence="10 11">
    <name type="scientific">Kazachstania africana (strain ATCC 22294 / BCRC 22015 / CBS 2517 / CECT 1963 / NBRC 1671 / NRRL Y-8276)</name>
    <name type="common">Yeast</name>
    <name type="synonym">Kluyveromyces africanus</name>
    <dbReference type="NCBI Taxonomy" id="1071382"/>
    <lineage>
        <taxon>Eukaryota</taxon>
        <taxon>Fungi</taxon>
        <taxon>Dikarya</taxon>
        <taxon>Ascomycota</taxon>
        <taxon>Saccharomycotina</taxon>
        <taxon>Saccharomycetes</taxon>
        <taxon>Saccharomycetales</taxon>
        <taxon>Saccharomycetaceae</taxon>
        <taxon>Kazachstania</taxon>
    </lineage>
</organism>
<evidence type="ECO:0000313" key="10">
    <source>
        <dbReference type="EMBL" id="CCF60290.1"/>
    </source>
</evidence>
<evidence type="ECO:0000256" key="4">
    <source>
        <dbReference type="ARBA" id="ARBA00022853"/>
    </source>
</evidence>
<keyword evidence="4" id="KW-0156">Chromatin regulator</keyword>
<dbReference type="PANTHER" id="PTHR13581">
    <property type="entry name" value="MRG-BINDING PROTEIN"/>
    <property type="match status" value="1"/>
</dbReference>
<dbReference type="Proteomes" id="UP000005220">
    <property type="component" value="Chromosome 10"/>
</dbReference>
<proteinExistence type="inferred from homology"/>
<evidence type="ECO:0000256" key="9">
    <source>
        <dbReference type="SAM" id="MobiDB-lite"/>
    </source>
</evidence>
<evidence type="ECO:0000256" key="7">
    <source>
        <dbReference type="ARBA" id="ARBA00023242"/>
    </source>
</evidence>
<dbReference type="InterPro" id="IPR012423">
    <property type="entry name" value="Eaf7/MRGBP"/>
</dbReference>
<feature type="compositionally biased region" description="Basic and acidic residues" evidence="9">
    <location>
        <begin position="346"/>
        <end position="355"/>
    </location>
</feature>